<dbReference type="InterPro" id="IPR031691">
    <property type="entry name" value="LIAS_N"/>
</dbReference>
<evidence type="ECO:0000256" key="2">
    <source>
        <dbReference type="ARBA" id="ARBA00022679"/>
    </source>
</evidence>
<keyword evidence="1 8" id="KW-0004">4Fe-4S</keyword>
<dbReference type="PANTHER" id="PTHR10949">
    <property type="entry name" value="LIPOYL SYNTHASE"/>
    <property type="match status" value="1"/>
</dbReference>
<dbReference type="EMBL" id="DUAV01000034">
    <property type="protein sequence ID" value="HIG63950.1"/>
    <property type="molecule type" value="Genomic_DNA"/>
</dbReference>
<dbReference type="Pfam" id="PF16881">
    <property type="entry name" value="LIAS_N"/>
    <property type="match status" value="1"/>
</dbReference>
<comment type="similarity">
    <text evidence="8">Belongs to the radical SAM superfamily. Lipoyl synthase family.</text>
</comment>
<feature type="binding site" evidence="8">
    <location>
        <position position="51"/>
    </location>
    <ligand>
        <name>[4Fe-4S] cluster</name>
        <dbReference type="ChEBI" id="CHEBI:49883"/>
        <label>1</label>
    </ligand>
</feature>
<evidence type="ECO:0000256" key="7">
    <source>
        <dbReference type="ARBA" id="ARBA00047326"/>
    </source>
</evidence>
<dbReference type="GO" id="GO:0016992">
    <property type="term" value="F:lipoate synthase activity"/>
    <property type="evidence" value="ECO:0007669"/>
    <property type="project" value="UniProtKB-UniRule"/>
</dbReference>
<evidence type="ECO:0000256" key="3">
    <source>
        <dbReference type="ARBA" id="ARBA00022691"/>
    </source>
</evidence>
<keyword evidence="6 8" id="KW-0411">Iron-sulfur</keyword>
<feature type="binding site" evidence="8">
    <location>
        <position position="288"/>
    </location>
    <ligand>
        <name>[4Fe-4S] cluster</name>
        <dbReference type="ChEBI" id="CHEBI:49883"/>
        <label>1</label>
    </ligand>
</feature>
<feature type="binding site" evidence="8">
    <location>
        <position position="79"/>
    </location>
    <ligand>
        <name>[4Fe-4S] cluster</name>
        <dbReference type="ChEBI" id="CHEBI:49883"/>
        <label>2</label>
        <note>4Fe-4S-S-AdoMet</note>
    </ligand>
</feature>
<dbReference type="SFLD" id="SFLDS00029">
    <property type="entry name" value="Radical_SAM"/>
    <property type="match status" value="1"/>
</dbReference>
<proteinExistence type="inferred from homology"/>
<dbReference type="InterPro" id="IPR013785">
    <property type="entry name" value="Aldolase_TIM"/>
</dbReference>
<dbReference type="SUPFAM" id="SSF102114">
    <property type="entry name" value="Radical SAM enzymes"/>
    <property type="match status" value="1"/>
</dbReference>
<dbReference type="GO" id="GO:0009249">
    <property type="term" value="P:protein lipoylation"/>
    <property type="evidence" value="ECO:0007669"/>
    <property type="project" value="UniProtKB-UniRule"/>
</dbReference>
<keyword evidence="5 8" id="KW-0408">Iron</keyword>
<comment type="caution">
    <text evidence="10">The sequence shown here is derived from an EMBL/GenBank/DDBJ whole genome shotgun (WGS) entry which is preliminary data.</text>
</comment>
<comment type="pathway">
    <text evidence="8">Protein modification; protein lipoylation via endogenous pathway; protein N(6)-(lipoyl)lysine from octanoyl-[acyl-carrier-protein]: step 2/2.</text>
</comment>
<dbReference type="Proteomes" id="UP000589516">
    <property type="component" value="Unassembled WGS sequence"/>
</dbReference>
<dbReference type="HAMAP" id="MF_00206">
    <property type="entry name" value="Lipoyl_synth"/>
    <property type="match status" value="1"/>
</dbReference>
<name>A0A7C8DH63_9ARCH</name>
<evidence type="ECO:0000256" key="4">
    <source>
        <dbReference type="ARBA" id="ARBA00022723"/>
    </source>
</evidence>
<comment type="catalytic activity">
    <reaction evidence="7 8">
        <text>[[Fe-S] cluster scaffold protein carrying a second [4Fe-4S](2+) cluster] + N(6)-octanoyl-L-lysyl-[protein] + 2 oxidized [2Fe-2S]-[ferredoxin] + 2 S-adenosyl-L-methionine + 4 H(+) = [[Fe-S] cluster scaffold protein] + N(6)-[(R)-dihydrolipoyl]-L-lysyl-[protein] + 4 Fe(3+) + 2 hydrogen sulfide + 2 5'-deoxyadenosine + 2 L-methionine + 2 reduced [2Fe-2S]-[ferredoxin]</text>
        <dbReference type="Rhea" id="RHEA:16585"/>
        <dbReference type="Rhea" id="RHEA-COMP:9928"/>
        <dbReference type="Rhea" id="RHEA-COMP:10000"/>
        <dbReference type="Rhea" id="RHEA-COMP:10001"/>
        <dbReference type="Rhea" id="RHEA-COMP:10475"/>
        <dbReference type="Rhea" id="RHEA-COMP:14568"/>
        <dbReference type="Rhea" id="RHEA-COMP:14569"/>
        <dbReference type="ChEBI" id="CHEBI:15378"/>
        <dbReference type="ChEBI" id="CHEBI:17319"/>
        <dbReference type="ChEBI" id="CHEBI:29034"/>
        <dbReference type="ChEBI" id="CHEBI:29919"/>
        <dbReference type="ChEBI" id="CHEBI:33722"/>
        <dbReference type="ChEBI" id="CHEBI:33737"/>
        <dbReference type="ChEBI" id="CHEBI:33738"/>
        <dbReference type="ChEBI" id="CHEBI:57844"/>
        <dbReference type="ChEBI" id="CHEBI:59789"/>
        <dbReference type="ChEBI" id="CHEBI:78809"/>
        <dbReference type="ChEBI" id="CHEBI:83100"/>
        <dbReference type="EC" id="2.8.1.8"/>
    </reaction>
</comment>
<comment type="function">
    <text evidence="8">Catalyzes the radical-mediated insertion of two sulfur atoms into the C-6 and C-8 positions of the octanoyl moiety bound to the lipoyl domains of lipoate-dependent enzymes, thereby converting the octanoylated domains into lipoylated derivatives.</text>
</comment>
<evidence type="ECO:0000256" key="6">
    <source>
        <dbReference type="ARBA" id="ARBA00023014"/>
    </source>
</evidence>
<comment type="subcellular location">
    <subcellularLocation>
        <location evidence="8">Cytoplasm</location>
    </subcellularLocation>
</comment>
<dbReference type="GO" id="GO:0051539">
    <property type="term" value="F:4 iron, 4 sulfur cluster binding"/>
    <property type="evidence" value="ECO:0007669"/>
    <property type="project" value="UniProtKB-UniRule"/>
</dbReference>
<dbReference type="GO" id="GO:0005737">
    <property type="term" value="C:cytoplasm"/>
    <property type="evidence" value="ECO:0007669"/>
    <property type="project" value="UniProtKB-SubCell"/>
</dbReference>
<keyword evidence="2 8" id="KW-0808">Transferase</keyword>
<feature type="domain" description="Radical SAM core" evidence="9">
    <location>
        <begin position="58"/>
        <end position="277"/>
    </location>
</feature>
<dbReference type="InterPro" id="IPR006638">
    <property type="entry name" value="Elp3/MiaA/NifB-like_rSAM"/>
</dbReference>
<feature type="binding site" evidence="8">
    <location>
        <position position="76"/>
    </location>
    <ligand>
        <name>[4Fe-4S] cluster</name>
        <dbReference type="ChEBI" id="CHEBI:49883"/>
        <label>2</label>
        <note>4Fe-4S-S-AdoMet</note>
    </ligand>
</feature>
<dbReference type="PROSITE" id="PS51918">
    <property type="entry name" value="RADICAL_SAM"/>
    <property type="match status" value="1"/>
</dbReference>
<dbReference type="Gene3D" id="3.20.20.70">
    <property type="entry name" value="Aldolase class I"/>
    <property type="match status" value="1"/>
</dbReference>
<protein>
    <recommendedName>
        <fullName evidence="8">Lipoyl synthase</fullName>
        <ecNumber evidence="8">2.8.1.8</ecNumber>
    </recommendedName>
    <alternativeName>
        <fullName evidence="8">Lip-syn</fullName>
        <shortName evidence="8">LS</shortName>
    </alternativeName>
    <alternativeName>
        <fullName evidence="8">Lipoate synthase</fullName>
    </alternativeName>
    <alternativeName>
        <fullName evidence="8">Lipoic acid synthase</fullName>
    </alternativeName>
    <alternativeName>
        <fullName evidence="8">Sulfur insertion protein LipA</fullName>
    </alternativeName>
</protein>
<dbReference type="PIRSF" id="PIRSF005963">
    <property type="entry name" value="Lipoyl_synth"/>
    <property type="match status" value="1"/>
</dbReference>
<feature type="binding site" evidence="8">
    <location>
        <position position="72"/>
    </location>
    <ligand>
        <name>[4Fe-4S] cluster</name>
        <dbReference type="ChEBI" id="CHEBI:49883"/>
        <label>2</label>
        <note>4Fe-4S-S-AdoMet</note>
    </ligand>
</feature>
<dbReference type="Pfam" id="PF04055">
    <property type="entry name" value="Radical_SAM"/>
    <property type="match status" value="1"/>
</dbReference>
<dbReference type="InterPro" id="IPR007197">
    <property type="entry name" value="rSAM"/>
</dbReference>
<evidence type="ECO:0000256" key="5">
    <source>
        <dbReference type="ARBA" id="ARBA00023004"/>
    </source>
</evidence>
<dbReference type="SFLD" id="SFLDF00271">
    <property type="entry name" value="lipoyl_synthase"/>
    <property type="match status" value="1"/>
</dbReference>
<evidence type="ECO:0000256" key="1">
    <source>
        <dbReference type="ARBA" id="ARBA00022485"/>
    </source>
</evidence>
<evidence type="ECO:0000313" key="10">
    <source>
        <dbReference type="EMBL" id="HIG63950.1"/>
    </source>
</evidence>
<dbReference type="NCBIfam" id="NF009544">
    <property type="entry name" value="PRK12928.1"/>
    <property type="match status" value="1"/>
</dbReference>
<dbReference type="InterPro" id="IPR058240">
    <property type="entry name" value="rSAM_sf"/>
</dbReference>
<dbReference type="PANTHER" id="PTHR10949:SF0">
    <property type="entry name" value="LIPOYL SYNTHASE, MITOCHONDRIAL"/>
    <property type="match status" value="1"/>
</dbReference>
<dbReference type="SFLD" id="SFLDG01058">
    <property type="entry name" value="lipoyl_synthase_like"/>
    <property type="match status" value="1"/>
</dbReference>
<comment type="cofactor">
    <cofactor evidence="8">
        <name>[4Fe-4S] cluster</name>
        <dbReference type="ChEBI" id="CHEBI:49883"/>
    </cofactor>
    <text evidence="8">Binds 2 [4Fe-4S] clusters per subunit. One cluster is coordinated with 3 cysteines and an exchangeable S-adenosyl-L-methionine.</text>
</comment>
<dbReference type="EC" id="2.8.1.8" evidence="8"/>
<dbReference type="UniPathway" id="UPA00538">
    <property type="reaction ID" value="UER00593"/>
</dbReference>
<dbReference type="NCBIfam" id="TIGR00510">
    <property type="entry name" value="lipA"/>
    <property type="match status" value="1"/>
</dbReference>
<dbReference type="GO" id="GO:0046872">
    <property type="term" value="F:metal ion binding"/>
    <property type="evidence" value="ECO:0007669"/>
    <property type="project" value="UniProtKB-KW"/>
</dbReference>
<dbReference type="InterPro" id="IPR003698">
    <property type="entry name" value="Lipoyl_synth"/>
</dbReference>
<feature type="binding site" evidence="8">
    <location>
        <position position="46"/>
    </location>
    <ligand>
        <name>[4Fe-4S] cluster</name>
        <dbReference type="ChEBI" id="CHEBI:49883"/>
        <label>1</label>
    </ligand>
</feature>
<keyword evidence="8" id="KW-0963">Cytoplasm</keyword>
<gene>
    <name evidence="8 10" type="primary">lipA</name>
    <name evidence="10" type="ORF">EYQ16_05500</name>
</gene>
<accession>A0A7C8DH63</accession>
<keyword evidence="4 8" id="KW-0479">Metal-binding</keyword>
<evidence type="ECO:0000256" key="8">
    <source>
        <dbReference type="HAMAP-Rule" id="MF_00206"/>
    </source>
</evidence>
<dbReference type="AlphaFoldDB" id="A0A7C8DH63"/>
<feature type="binding site" evidence="8">
    <location>
        <position position="57"/>
    </location>
    <ligand>
        <name>[4Fe-4S] cluster</name>
        <dbReference type="ChEBI" id="CHEBI:49883"/>
        <label>1</label>
    </ligand>
</feature>
<keyword evidence="3 8" id="KW-0949">S-adenosyl-L-methionine</keyword>
<dbReference type="NCBIfam" id="NF004019">
    <property type="entry name" value="PRK05481.1"/>
    <property type="match status" value="1"/>
</dbReference>
<evidence type="ECO:0000313" key="11">
    <source>
        <dbReference type="Proteomes" id="UP000589516"/>
    </source>
</evidence>
<dbReference type="SMART" id="SM00729">
    <property type="entry name" value="Elp3"/>
    <property type="match status" value="1"/>
</dbReference>
<organism evidence="10 11">
    <name type="scientific">Marine Group III euryarchaeote</name>
    <dbReference type="NCBI Taxonomy" id="2173149"/>
    <lineage>
        <taxon>Archaea</taxon>
        <taxon>Methanobacteriati</taxon>
        <taxon>Thermoplasmatota</taxon>
        <taxon>Thermoplasmata</taxon>
        <taxon>Candidatus Thermoprofundales</taxon>
    </lineage>
</organism>
<reference evidence="11" key="1">
    <citation type="journal article" date="2019" name="bioRxiv">
        <title>Genome diversification in globally distributed novel marine Proteobacteria is linked to environmental adaptation.</title>
        <authorList>
            <person name="Zhou Z."/>
            <person name="Tran P.Q."/>
            <person name="Kieft K."/>
            <person name="Anantharaman K."/>
        </authorList>
    </citation>
    <scope>NUCLEOTIDE SEQUENCE [LARGE SCALE GENOMIC DNA]</scope>
</reference>
<evidence type="ECO:0000259" key="9">
    <source>
        <dbReference type="PROSITE" id="PS51918"/>
    </source>
</evidence>
<sequence length="311" mass="33233">MPARLSTHARTRLPEWFRVELPTGAALERYRATTGAVAGNALHTVCEEAHCPNLHECWGRGTATFMVAGRECTRGCRFCAVETLRTPAAPDPAEPQQLADAVAAMGLSYAVITVVNRDDLPDGGAAHYRACLDAVHARLPDVGLEMLCSDLAGNEAALAALLDGAPLQVFAHNLETVERLTPEVRDPRASFAQSLRILAAAKELRPELVTKSSIMLGLGETEAEIHDAFSALHDVGVELLTLGQYLAPGPGYHPVREFVTPERFDALARTARELGFRAIASGPLVRSSYRAESLLAAAQGEPVTAGLQVIA</sequence>